<dbReference type="InterPro" id="IPR041033">
    <property type="entry name" value="SpaA_PFL_dom_1"/>
</dbReference>
<dbReference type="SUPFAM" id="SSF49478">
    <property type="entry name" value="Cna protein B-type domain"/>
    <property type="match status" value="7"/>
</dbReference>
<evidence type="ECO:0008006" key="9">
    <source>
        <dbReference type="Google" id="ProtNLM"/>
    </source>
</evidence>
<comment type="caution">
    <text evidence="7">The sequence shown here is derived from an EMBL/GenBank/DDBJ whole genome shotgun (WGS) entry which is preliminary data.</text>
</comment>
<comment type="similarity">
    <text evidence="1">Belongs to the serine-aspartate repeat-containing protein (SDr) family.</text>
</comment>
<sequence length="2159" mass="233162">MKHKRFARLLSMLLVVVTMFGVMSLPANAASLNDSGTVTIQQAGYGKYLTKSSGGTIGGGYWKYTSNNGLTGTAYCVNHGLKGVSPSKALTVQEYNREPKTMGAFANGYPNRTLAQFKELHAGDVRGISGLTEDEYKYATQLAVWATCGQLAVPGTSFTAGRDTLTVPTSDAQKIRIFDSVKAILTLANGWSKHLYTGMYLRAEENKDVRGVEVIHERGLEGAAETNTDGIKKETINGKEYYTHVMYVASATSTWIDDRKTKVYSTDAPSGTIFVAENNSPLETVQENGATCYKVDTSKQRTTNLNANGSEYYGAFKVCIPVDTAADEGSFTIKATGGVAQFNLFLAYNPASKEQSYIISDPGYTTCDASATFKWSSDEDLSETASLQVVKAGAGGSPLEGAEFTLTGDKGTTVTGTTDRNGQIIWKDLPADEKFTLAETKAPEGYQIVAPMSVTLTPGRTAYLTVADDTEKGFTIKKVDGQNKASLQGAVFRFEQIDGSYTTTGTTGFDGTISFEGDELPYGSYRISEQSPPDGYVKSSRVETVEWDGTEDVTITWENDRDIGLTIVKVDEQTGVSLPNATFDVYADGQLITSVTTNDDGEAHVSGIKKEAYIEVVETAAPAGYVLDKTPHGIHIDPYDPTTEDDPVLTVTNRARPALRILKYDLTSNSPMPDVTFEVWHDGDLFGEYTTNASGEIFLYELDPGTYLVKEIATDDAHVVNSTPQQIELNAGDTQTRELVFFNSLKPGIHLIKVDSITMRSLPNVRFEFKLVGGSYRQEFTTDLNGEIDLSKLAPGAYEVRELEAPDGYLMDDAVRVVQINPDENANFVFTNTPKPALRLIKTSSDGSRLGGVHFRIAKIEDGTHYLDRITDDTGEINIPNLEPGVYSVKETATVADHILDLQEYHVELFPGQTSTITIENQVRPNLTIYKKDADTGKPIPDTVFLVKAADGHSVDEIRTDSEGKATLANLLPGVYEVSEKSVPAPWLMDADPQLITLYPNRDHTVYFQNHKKPTLTVNKVDSITGSPIKGAKFEVWYGSNSTTTGELNSLGTFYSDAKGQFFVDLLRDGWYKVTELEPAAGFTIKEPATQEFYIKGGESKVITFENVPKNAIICEKYDSVTGEALPGCTFQLRYLGGTSGTGGTVIGTKVTGKNGTAMWTGLNPGAYVLEEVDAADGYNIIQSSETIMLADSGEQSVVTVRFTNAPDGQLLIRKVCSVNPSVTLQNAEFKVMYADGTLIGDGNGIFRTDENGEIRITGLKPGKSVVVTETRAPAGFILDTQSQTVQIKEGRTVSLTFKNQPKGAIIIQKRDSATGQPLAGAEFRVTTAAGCEVGLDGVIGTSSLTQNGIFTTDAQGEIRISNLAPGAYVLNEIKAPTGYVMDTASTNVVIGQGGDTQTVIVKNSKAGTLVIDKRDSLTGKPLAGVTFKVTTSTGEYVPDASGHISSNGLYFTDKNGKITINGVVGTLVVTEVKTLPGYSIDEATRTQTVDVRPNDTQTLHFTNTPSTTLVIEKYIEGTTTPLKGVTFLVTDSSGAVVGQSNGEFITDENGRIVIEGLEPGTTVTAKEVKTLEGYVLDTSPKSIKIKEGEVQTLRFYNQKQGAIVIRKLDKQTGEPLAGVEFEITYSDGSYLDDDYGHLSSKGLYKTDANGEIRISGVVGTLVITETKPLPGYVMDEGTKTQTVKVNPTDTQTITVYNTKAGGLTIIKKDEETGKRIKGVQFEVRKLNGEIIGTYTTDTNGVISLPQAEKGWYQVVELKAAEGYKLDDTPHQIEVKDGGTAILEITNRQTGSALIHKIDSVTGKGIFGVKFLLSDAKGNPIGTYESDNEGYVYIDHELADGRYTIREIECADGYILDTQPKTIYVEYGGCTTITWPNAALRGQIQIIKKSAEYNSVNGLPAGTLLEGATFEIYNERNGALVDTIVSDNRGLAVSKPLPLGRYTIRETKAPANYSANGADITAVLEYSGQIVKFEVTNKSANTGISISKTGPKEAVGGQPVRYVFSKIGNTGNVTLQSFYWRDTLPAAVTLDKVVTGTYNRPGNYKIVYKVNNTGDYRTLADNLSTSQNYTLAASPVALGLAANERVTEIMFIFGQAPGGFGQVEAPMLYCTAVKGLTAGSSFVNVADVGGVYNGAWVQAVTRWVTTVYGKPTPLPRTGY</sequence>
<gene>
    <name evidence="7" type="ORF">GKE90_21405</name>
</gene>
<dbReference type="PANTHER" id="PTHR36108:SF13">
    <property type="entry name" value="COLOSSIN-B-RELATED"/>
    <property type="match status" value="1"/>
</dbReference>
<evidence type="ECO:0000256" key="2">
    <source>
        <dbReference type="ARBA" id="ARBA00022525"/>
    </source>
</evidence>
<feature type="domain" description="SpaA-like prealbumin fold" evidence="6">
    <location>
        <begin position="1903"/>
        <end position="1978"/>
    </location>
</feature>
<feature type="domain" description="SpaA-like prealbumin fold" evidence="6">
    <location>
        <begin position="1222"/>
        <end position="1301"/>
    </location>
</feature>
<protein>
    <recommendedName>
        <fullName evidence="9">Cna protein B-type domain protein</fullName>
    </recommendedName>
</protein>
<evidence type="ECO:0000313" key="8">
    <source>
        <dbReference type="Proteomes" id="UP000429811"/>
    </source>
</evidence>
<feature type="domain" description="SpaA-like prealbumin fold" evidence="6">
    <location>
        <begin position="926"/>
        <end position="1011"/>
    </location>
</feature>
<dbReference type="InterPro" id="IPR013552">
    <property type="entry name" value="Thioester_dom"/>
</dbReference>
<evidence type="ECO:0000256" key="4">
    <source>
        <dbReference type="SAM" id="SignalP"/>
    </source>
</evidence>
<keyword evidence="2" id="KW-0964">Secreted</keyword>
<dbReference type="RefSeq" id="WP_154251048.1">
    <property type="nucleotide sequence ID" value="NZ_JADMVC010000054.1"/>
</dbReference>
<dbReference type="InterPro" id="IPR013783">
    <property type="entry name" value="Ig-like_fold"/>
</dbReference>
<evidence type="ECO:0000256" key="1">
    <source>
        <dbReference type="ARBA" id="ARBA00007257"/>
    </source>
</evidence>
<feature type="domain" description="SpaA-like prealbumin fold" evidence="6">
    <location>
        <begin position="749"/>
        <end position="832"/>
    </location>
</feature>
<dbReference type="Pfam" id="PF17802">
    <property type="entry name" value="SpaA"/>
    <property type="match status" value="17"/>
</dbReference>
<evidence type="ECO:0000259" key="5">
    <source>
        <dbReference type="Pfam" id="PF08341"/>
    </source>
</evidence>
<feature type="domain" description="SpaA-like prealbumin fold" evidence="6">
    <location>
        <begin position="565"/>
        <end position="638"/>
    </location>
</feature>
<dbReference type="EMBL" id="WKPO01000063">
    <property type="protein sequence ID" value="MSB51209.1"/>
    <property type="molecule type" value="Genomic_DNA"/>
</dbReference>
<proteinExistence type="inferred from homology"/>
<feature type="domain" description="SpaA-like prealbumin fold" evidence="6">
    <location>
        <begin position="386"/>
        <end position="468"/>
    </location>
</feature>
<feature type="signal peptide" evidence="4">
    <location>
        <begin position="1"/>
        <end position="29"/>
    </location>
</feature>
<feature type="domain" description="Thioester" evidence="5">
    <location>
        <begin position="74"/>
        <end position="148"/>
    </location>
</feature>
<feature type="domain" description="SpaA-like prealbumin fold" evidence="6">
    <location>
        <begin position="1113"/>
        <end position="1199"/>
    </location>
</feature>
<feature type="domain" description="SpaA-like prealbumin fold" evidence="6">
    <location>
        <begin position="1015"/>
        <end position="1107"/>
    </location>
</feature>
<feature type="domain" description="SpaA-like prealbumin fold" evidence="6">
    <location>
        <begin position="1792"/>
        <end position="1877"/>
    </location>
</feature>
<dbReference type="Gene3D" id="2.60.40.10">
    <property type="entry name" value="Immunoglobulins"/>
    <property type="match status" value="17"/>
</dbReference>
<keyword evidence="3 4" id="KW-0732">Signal</keyword>
<name>A0A6I2RVP4_FLAPL</name>
<evidence type="ECO:0000256" key="3">
    <source>
        <dbReference type="ARBA" id="ARBA00022729"/>
    </source>
</evidence>
<feature type="chain" id="PRO_5026043894" description="Cna protein B-type domain protein" evidence="4">
    <location>
        <begin position="30"/>
        <end position="2159"/>
    </location>
</feature>
<reference evidence="7 8" key="1">
    <citation type="journal article" date="2019" name="Nat. Med.">
        <title>A library of human gut bacterial isolates paired with longitudinal multiomics data enables mechanistic microbiome research.</title>
        <authorList>
            <person name="Poyet M."/>
            <person name="Groussin M."/>
            <person name="Gibbons S.M."/>
            <person name="Avila-Pacheco J."/>
            <person name="Jiang X."/>
            <person name="Kearney S.M."/>
            <person name="Perrotta A.R."/>
            <person name="Berdy B."/>
            <person name="Zhao S."/>
            <person name="Lieberman T.D."/>
            <person name="Swanson P.K."/>
            <person name="Smith M."/>
            <person name="Roesemann S."/>
            <person name="Alexander J.E."/>
            <person name="Rich S.A."/>
            <person name="Livny J."/>
            <person name="Vlamakis H."/>
            <person name="Clish C."/>
            <person name="Bullock K."/>
            <person name="Deik A."/>
            <person name="Scott J."/>
            <person name="Pierce K.A."/>
            <person name="Xavier R.J."/>
            <person name="Alm E.J."/>
        </authorList>
    </citation>
    <scope>NUCLEOTIDE SEQUENCE [LARGE SCALE GENOMIC DNA]</scope>
    <source>
        <strain evidence="7 8">BIOML-A5</strain>
    </source>
</reference>
<accession>A0A6I2RVP4</accession>
<dbReference type="PANTHER" id="PTHR36108">
    <property type="entry name" value="COLOSSIN-B-RELATED"/>
    <property type="match status" value="1"/>
</dbReference>
<feature type="domain" description="SpaA-like prealbumin fold" evidence="6">
    <location>
        <begin position="1603"/>
        <end position="1700"/>
    </location>
</feature>
<feature type="domain" description="SpaA-like prealbumin fold" evidence="6">
    <location>
        <begin position="1408"/>
        <end position="1505"/>
    </location>
</feature>
<feature type="domain" description="SpaA-like prealbumin fold" evidence="6">
    <location>
        <begin position="1510"/>
        <end position="1600"/>
    </location>
</feature>
<evidence type="ECO:0000313" key="7">
    <source>
        <dbReference type="EMBL" id="MSB51209.1"/>
    </source>
</evidence>
<organism evidence="7 8">
    <name type="scientific">Flavonifractor plautii</name>
    <name type="common">Fusobacterium plautii</name>
    <dbReference type="NCBI Taxonomy" id="292800"/>
    <lineage>
        <taxon>Bacteria</taxon>
        <taxon>Bacillati</taxon>
        <taxon>Bacillota</taxon>
        <taxon>Clostridia</taxon>
        <taxon>Eubacteriales</taxon>
        <taxon>Oscillospiraceae</taxon>
        <taxon>Flavonifractor</taxon>
    </lineage>
</organism>
<feature type="domain" description="SpaA-like prealbumin fold" evidence="6">
    <location>
        <begin position="838"/>
        <end position="922"/>
    </location>
</feature>
<dbReference type="Pfam" id="PF08341">
    <property type="entry name" value="TED"/>
    <property type="match status" value="1"/>
</dbReference>
<feature type="domain" description="SpaA-like prealbumin fold" evidence="6">
    <location>
        <begin position="1305"/>
        <end position="1405"/>
    </location>
</feature>
<dbReference type="Proteomes" id="UP000429811">
    <property type="component" value="Unassembled WGS sequence"/>
</dbReference>
<evidence type="ECO:0000259" key="6">
    <source>
        <dbReference type="Pfam" id="PF17802"/>
    </source>
</evidence>
<feature type="domain" description="SpaA-like prealbumin fold" evidence="6">
    <location>
        <begin position="659"/>
        <end position="735"/>
    </location>
</feature>
<feature type="domain" description="SpaA-like prealbumin fold" evidence="6">
    <location>
        <begin position="1703"/>
        <end position="1788"/>
    </location>
</feature>
<feature type="domain" description="SpaA-like prealbumin fold" evidence="6">
    <location>
        <begin position="474"/>
        <end position="560"/>
    </location>
</feature>